<feature type="transmembrane region" description="Helical" evidence="2">
    <location>
        <begin position="208"/>
        <end position="229"/>
    </location>
</feature>
<feature type="transmembrane region" description="Helical" evidence="2">
    <location>
        <begin position="49"/>
        <end position="67"/>
    </location>
</feature>
<keyword evidence="2" id="KW-0812">Transmembrane</keyword>
<evidence type="ECO:0000256" key="2">
    <source>
        <dbReference type="SAM" id="Phobius"/>
    </source>
</evidence>
<evidence type="ECO:0000313" key="5">
    <source>
        <dbReference type="Proteomes" id="UP000268094"/>
    </source>
</evidence>
<dbReference type="PANTHER" id="PTHR39430:SF1">
    <property type="entry name" value="PROTEASE"/>
    <property type="match status" value="1"/>
</dbReference>
<dbReference type="Pfam" id="PF02517">
    <property type="entry name" value="Rce1-like"/>
    <property type="match status" value="1"/>
</dbReference>
<proteinExistence type="predicted"/>
<gene>
    <name evidence="4" type="ORF">D7V88_01840</name>
</gene>
<keyword evidence="4" id="KW-0645">Protease</keyword>
<dbReference type="AlphaFoldDB" id="A0A3A8JPK3"/>
<dbReference type="RefSeq" id="WP_120538846.1">
    <property type="nucleotide sequence ID" value="NZ_RAVZ01000005.1"/>
</dbReference>
<dbReference type="OrthoDB" id="193898at2"/>
<evidence type="ECO:0000313" key="4">
    <source>
        <dbReference type="EMBL" id="RKG93700.1"/>
    </source>
</evidence>
<feature type="domain" description="CAAX prenyl protease 2/Lysostaphin resistance protein A-like" evidence="3">
    <location>
        <begin position="123"/>
        <end position="219"/>
    </location>
</feature>
<organism evidence="4 5">
    <name type="scientific">Corallococcus terminator</name>
    <dbReference type="NCBI Taxonomy" id="2316733"/>
    <lineage>
        <taxon>Bacteria</taxon>
        <taxon>Pseudomonadati</taxon>
        <taxon>Myxococcota</taxon>
        <taxon>Myxococcia</taxon>
        <taxon>Myxococcales</taxon>
        <taxon>Cystobacterineae</taxon>
        <taxon>Myxococcaceae</taxon>
        <taxon>Corallococcus</taxon>
    </lineage>
</organism>
<name>A0A3A8JPK3_9BACT</name>
<evidence type="ECO:0000256" key="1">
    <source>
        <dbReference type="SAM" id="MobiDB-lite"/>
    </source>
</evidence>
<feature type="transmembrane region" description="Helical" evidence="2">
    <location>
        <begin position="21"/>
        <end position="43"/>
    </location>
</feature>
<keyword evidence="2" id="KW-0472">Membrane</keyword>
<dbReference type="InterPro" id="IPR003675">
    <property type="entry name" value="Rce1/LyrA-like_dom"/>
</dbReference>
<evidence type="ECO:0000259" key="3">
    <source>
        <dbReference type="Pfam" id="PF02517"/>
    </source>
</evidence>
<feature type="transmembrane region" description="Helical" evidence="2">
    <location>
        <begin position="179"/>
        <end position="201"/>
    </location>
</feature>
<keyword evidence="2" id="KW-1133">Transmembrane helix</keyword>
<feature type="transmembrane region" description="Helical" evidence="2">
    <location>
        <begin position="123"/>
        <end position="142"/>
    </location>
</feature>
<feature type="transmembrane region" description="Helical" evidence="2">
    <location>
        <begin position="154"/>
        <end position="173"/>
    </location>
</feature>
<dbReference type="GO" id="GO:0004175">
    <property type="term" value="F:endopeptidase activity"/>
    <property type="evidence" value="ECO:0007669"/>
    <property type="project" value="UniProtKB-ARBA"/>
</dbReference>
<keyword evidence="5" id="KW-1185">Reference proteome</keyword>
<feature type="transmembrane region" description="Helical" evidence="2">
    <location>
        <begin position="87"/>
        <end position="111"/>
    </location>
</feature>
<dbReference type="GO" id="GO:0008237">
    <property type="term" value="F:metallopeptidase activity"/>
    <property type="evidence" value="ECO:0007669"/>
    <property type="project" value="UniProtKB-KW"/>
</dbReference>
<dbReference type="EMBL" id="RAVZ01000005">
    <property type="protein sequence ID" value="RKG93700.1"/>
    <property type="molecule type" value="Genomic_DNA"/>
</dbReference>
<keyword evidence="4" id="KW-0378">Hydrolase</keyword>
<feature type="region of interest" description="Disordered" evidence="1">
    <location>
        <begin position="281"/>
        <end position="304"/>
    </location>
</feature>
<dbReference type="GO" id="GO:0006508">
    <property type="term" value="P:proteolysis"/>
    <property type="evidence" value="ECO:0007669"/>
    <property type="project" value="UniProtKB-KW"/>
</dbReference>
<accession>A0A3A8JPK3</accession>
<dbReference type="PANTHER" id="PTHR39430">
    <property type="entry name" value="MEMBRANE-ASSOCIATED PROTEASE-RELATED"/>
    <property type="match status" value="1"/>
</dbReference>
<comment type="caution">
    <text evidence="4">The sequence shown here is derived from an EMBL/GenBank/DDBJ whole genome shotgun (WGS) entry which is preliminary data.</text>
</comment>
<keyword evidence="4" id="KW-0482">Metalloprotease</keyword>
<sequence length="304" mass="32139">MRFVFRDGEGQWRNGWKALGAVLLTVVLGGGGLLLHGLLPTALRKAVPAPFVLFLAALLASFVCLRLERRSLASIGLSPGRRWGRDLGLGALGGIVLVVTVAGLVGGAGGFHLEWAEAASASVLVKAAWMMLGVALFEETLFHGYAFQRAIRGLGVRWAQVLLSVLFCLAHPFSSEMEASTKAVAMLSTFLAGWMLGLCYLRTGQIALPVGVHLGWNWMLGCLGFGVSGNDSKGFWTPVFHDRPEWFTGGRYGLEGSIGAVVVLGLAIVLLTRWKGFSPPETASHGAPEIGAEGRPETAAGSAA</sequence>
<feature type="transmembrane region" description="Helical" evidence="2">
    <location>
        <begin position="249"/>
        <end position="271"/>
    </location>
</feature>
<protein>
    <submittedName>
        <fullName evidence="4">CPBP family intramembrane metalloprotease</fullName>
    </submittedName>
</protein>
<reference evidence="5" key="1">
    <citation type="submission" date="2018-09" db="EMBL/GenBank/DDBJ databases">
        <authorList>
            <person name="Livingstone P.G."/>
            <person name="Whitworth D.E."/>
        </authorList>
    </citation>
    <scope>NUCLEOTIDE SEQUENCE [LARGE SCALE GENOMIC DNA]</scope>
    <source>
        <strain evidence="5">CA054A</strain>
    </source>
</reference>
<dbReference type="Proteomes" id="UP000268094">
    <property type="component" value="Unassembled WGS sequence"/>
</dbReference>
<dbReference type="GO" id="GO:0080120">
    <property type="term" value="P:CAAX-box protein maturation"/>
    <property type="evidence" value="ECO:0007669"/>
    <property type="project" value="UniProtKB-ARBA"/>
</dbReference>